<comment type="similarity">
    <text evidence="1">In the N-terminal section; belongs to the CRISPR-associated nuclease Cas3-HD family.</text>
</comment>
<dbReference type="GO" id="GO:0051607">
    <property type="term" value="P:defense response to virus"/>
    <property type="evidence" value="ECO:0007669"/>
    <property type="project" value="UniProtKB-KW"/>
</dbReference>
<evidence type="ECO:0000259" key="11">
    <source>
        <dbReference type="PROSITE" id="PS51643"/>
    </source>
</evidence>
<evidence type="ECO:0000256" key="8">
    <source>
        <dbReference type="ARBA" id="ARBA00022840"/>
    </source>
</evidence>
<evidence type="ECO:0000313" key="13">
    <source>
        <dbReference type="Proteomes" id="UP000234240"/>
    </source>
</evidence>
<dbReference type="PROSITE" id="PS51192">
    <property type="entry name" value="HELICASE_ATP_BIND_1"/>
    <property type="match status" value="1"/>
</dbReference>
<dbReference type="PANTHER" id="PTHR47963">
    <property type="entry name" value="DEAD-BOX ATP-DEPENDENT RNA HELICASE 47, MITOCHONDRIAL"/>
    <property type="match status" value="1"/>
</dbReference>
<gene>
    <name evidence="12" type="ORF">CYR55_10945</name>
</gene>
<dbReference type="InterPro" id="IPR054712">
    <property type="entry name" value="Cas3-like_dom"/>
</dbReference>
<keyword evidence="3" id="KW-0540">Nuclease</keyword>
<dbReference type="InterPro" id="IPR006483">
    <property type="entry name" value="CRISPR-assoc_Cas3_HD"/>
</dbReference>
<accession>A0A2N5E604</accession>
<evidence type="ECO:0000256" key="1">
    <source>
        <dbReference type="ARBA" id="ARBA00006847"/>
    </source>
</evidence>
<dbReference type="OrthoDB" id="9810236at2"/>
<dbReference type="InterPro" id="IPR027417">
    <property type="entry name" value="P-loop_NTPase"/>
</dbReference>
<dbReference type="Pfam" id="PF18019">
    <property type="entry name" value="Cas3_HD"/>
    <property type="match status" value="1"/>
</dbReference>
<dbReference type="InterPro" id="IPR014001">
    <property type="entry name" value="Helicase_ATP-bd"/>
</dbReference>
<dbReference type="Proteomes" id="UP000234240">
    <property type="component" value="Unassembled WGS sequence"/>
</dbReference>
<dbReference type="GO" id="GO:0004519">
    <property type="term" value="F:endonuclease activity"/>
    <property type="evidence" value="ECO:0007669"/>
    <property type="project" value="UniProtKB-KW"/>
</dbReference>
<evidence type="ECO:0000256" key="2">
    <source>
        <dbReference type="ARBA" id="ARBA00009046"/>
    </source>
</evidence>
<keyword evidence="4" id="KW-0479">Metal-binding</keyword>
<keyword evidence="9" id="KW-0051">Antiviral defense</keyword>
<dbReference type="InterPro" id="IPR050547">
    <property type="entry name" value="DEAD_box_RNA_helicases"/>
</dbReference>
<proteinExistence type="inferred from homology"/>
<evidence type="ECO:0000256" key="9">
    <source>
        <dbReference type="ARBA" id="ARBA00023118"/>
    </source>
</evidence>
<evidence type="ECO:0000256" key="3">
    <source>
        <dbReference type="ARBA" id="ARBA00022722"/>
    </source>
</evidence>
<dbReference type="SUPFAM" id="SSF52540">
    <property type="entry name" value="P-loop containing nucleoside triphosphate hydrolases"/>
    <property type="match status" value="1"/>
</dbReference>
<dbReference type="NCBIfam" id="TIGR01596">
    <property type="entry name" value="cas3_HD"/>
    <property type="match status" value="1"/>
</dbReference>
<dbReference type="Gene3D" id="1.10.3210.30">
    <property type="match status" value="1"/>
</dbReference>
<keyword evidence="5" id="KW-0547">Nucleotide-binding</keyword>
<keyword evidence="6" id="KW-0378">Hydrolase</keyword>
<evidence type="ECO:0000313" key="12">
    <source>
        <dbReference type="EMBL" id="PLR36721.1"/>
    </source>
</evidence>
<dbReference type="Gene3D" id="3.40.50.300">
    <property type="entry name" value="P-loop containing nucleotide triphosphate hydrolases"/>
    <property type="match status" value="2"/>
</dbReference>
<evidence type="ECO:0000256" key="5">
    <source>
        <dbReference type="ARBA" id="ARBA00022741"/>
    </source>
</evidence>
<evidence type="ECO:0000256" key="6">
    <source>
        <dbReference type="ARBA" id="ARBA00022801"/>
    </source>
</evidence>
<evidence type="ECO:0000256" key="7">
    <source>
        <dbReference type="ARBA" id="ARBA00022806"/>
    </source>
</evidence>
<evidence type="ECO:0000259" key="10">
    <source>
        <dbReference type="PROSITE" id="PS51192"/>
    </source>
</evidence>
<dbReference type="GO" id="GO:0003724">
    <property type="term" value="F:RNA helicase activity"/>
    <property type="evidence" value="ECO:0007669"/>
    <property type="project" value="TreeGrafter"/>
</dbReference>
<comment type="caution">
    <text evidence="12">The sequence shown here is derived from an EMBL/GenBank/DDBJ whole genome shotgun (WGS) entry which is preliminary data.</text>
</comment>
<dbReference type="InterPro" id="IPR006474">
    <property type="entry name" value="Helicase_Cas3_CRISPR-ass_core"/>
</dbReference>
<dbReference type="SMART" id="SM00487">
    <property type="entry name" value="DEXDc"/>
    <property type="match status" value="1"/>
</dbReference>
<dbReference type="Pfam" id="PF22590">
    <property type="entry name" value="Cas3-like_C_2"/>
    <property type="match status" value="1"/>
</dbReference>
<feature type="domain" description="Helicase ATP-binding" evidence="10">
    <location>
        <begin position="285"/>
        <end position="495"/>
    </location>
</feature>
<dbReference type="PROSITE" id="PS51643">
    <property type="entry name" value="HD_CAS3"/>
    <property type="match status" value="1"/>
</dbReference>
<evidence type="ECO:0000256" key="4">
    <source>
        <dbReference type="ARBA" id="ARBA00022723"/>
    </source>
</evidence>
<keyword evidence="8" id="KW-0067">ATP-binding</keyword>
<reference evidence="12 13" key="1">
    <citation type="submission" date="2017-12" db="EMBL/GenBank/DDBJ databases">
        <title>Characterization of six clinical isolates of Enterochimera gen. nov., a novel genus of the Yersiniaciae family and the three species Enterochimera arupensis sp. nov., Enterochimera coloradensis sp. nov, and Enterochimera californica sp. nov.</title>
        <authorList>
            <person name="Rossi A."/>
            <person name="Fisher M."/>
        </authorList>
    </citation>
    <scope>NUCLEOTIDE SEQUENCE [LARGE SCALE GENOMIC DNA]</scope>
    <source>
        <strain evidence="13">2015-Iso6</strain>
    </source>
</reference>
<name>A0A2N5E604_9GAMM</name>
<dbReference type="GO" id="GO:0046872">
    <property type="term" value="F:metal ion binding"/>
    <property type="evidence" value="ECO:0007669"/>
    <property type="project" value="UniProtKB-KW"/>
</dbReference>
<feature type="domain" description="HD Cas3-type" evidence="11">
    <location>
        <begin position="21"/>
        <end position="218"/>
    </location>
</feature>
<dbReference type="GO" id="GO:0003723">
    <property type="term" value="F:RNA binding"/>
    <property type="evidence" value="ECO:0007669"/>
    <property type="project" value="TreeGrafter"/>
</dbReference>
<keyword evidence="7" id="KW-0347">Helicase</keyword>
<dbReference type="GO" id="GO:0005524">
    <property type="term" value="F:ATP binding"/>
    <property type="evidence" value="ECO:0007669"/>
    <property type="project" value="UniProtKB-KW"/>
</dbReference>
<dbReference type="AlphaFoldDB" id="A0A2N5E604"/>
<keyword evidence="13" id="KW-1185">Reference proteome</keyword>
<dbReference type="NCBIfam" id="TIGR01587">
    <property type="entry name" value="cas3_core"/>
    <property type="match status" value="1"/>
</dbReference>
<sequence length="891" mass="100304">MKKPYFHYWGKARAPHTAGIGEHKHHLLPWHCLDVAACGHQLVMQNRFAIADRFAALGMPDRQQAATFFAWLLCWHDIGKFSRYFQQQYRAEGLAAPHPAVRYCGRHDALGLWLWDERLSYHLKTLLRSERDQEACYSVLNRWMLLTFGHHGRPVRNMSCASAFLPEDCDAAQLFLQDISALFPTLALPAEWGEKAWRKRFSSLSWLVSAVVVLADWIGSNTCYFPYCSEAMPLAAYWQRACDQAVRAVGALPMPAEIAPFAGIQHLFPFITAPTPLQQKALHQDISPTGPQLFILEDVTGAGKTEAALILAHRLMAAGKAQGLYIGLPTTATANAMYQRMRRAWRQLYQPGSTPSLMLSHGSSHLSAEFSRSVWHPLAGGEGEVVEAEHQQGCAAWFADQRKKSLLADVGVGTLDQALMAILPFRHQNLRLLGLHNKLLICDEVHAYDSYMSTLLEKLVEAQAHSGQSVILLSATLSARQREKLIQAFQRGAHFPPQIPPPLTPADYPWFTQITQQGFSGSGRVETRKAVQRTVKIAWQHDEEECLRLIYQAITAGSCICWIRNSVEDAMRIYGRLRHTVAEEDLLLLHSRFAFCDRLAIENNALSWFGKQSPGELPARRGKVIISTQIMESSLDIDLDYMISDLAPVDLLIQRAGRLQRHVRDANGVLSDREGRQPPVLMLFAPQWSQEPAPDWLSSAMRNTSFVYRDHALLWLTQRVLQQQGEIKMPEAARLLIDAVYGDEVTVPAGLMPQADSEEGKALSERNAAVQSVINFSQGYSLAASDLWEKDTATRLAEKTVPLYLAYRREGKIVPYGEGEHPWDMSQINVRESWWKQNSHAFTLLSEAELEKWGKDNHRVNAQVIILPDNLLGCNYSSSEGLMCAEEINKF</sequence>
<dbReference type="EMBL" id="PJZF01000008">
    <property type="protein sequence ID" value="PLR36721.1"/>
    <property type="molecule type" value="Genomic_DNA"/>
</dbReference>
<dbReference type="GO" id="GO:0016787">
    <property type="term" value="F:hydrolase activity"/>
    <property type="evidence" value="ECO:0007669"/>
    <property type="project" value="UniProtKB-KW"/>
</dbReference>
<comment type="similarity">
    <text evidence="2">In the central section; belongs to the CRISPR-associated helicase Cas3 family.</text>
</comment>
<organism evidence="12 13">
    <name type="scientific">Chimaeribacter californicus</name>
    <dbReference type="NCBI Taxonomy" id="2060067"/>
    <lineage>
        <taxon>Bacteria</taxon>
        <taxon>Pseudomonadati</taxon>
        <taxon>Pseudomonadota</taxon>
        <taxon>Gammaproteobacteria</taxon>
        <taxon>Enterobacterales</taxon>
        <taxon>Yersiniaceae</taxon>
        <taxon>Chimaeribacter</taxon>
    </lineage>
</organism>
<dbReference type="RefSeq" id="WP_101816182.1">
    <property type="nucleotide sequence ID" value="NZ_PJZF01000008.1"/>
</dbReference>
<dbReference type="CDD" id="cd09641">
    <property type="entry name" value="Cas3''_I"/>
    <property type="match status" value="1"/>
</dbReference>
<dbReference type="PANTHER" id="PTHR47963:SF9">
    <property type="entry name" value="CRISPR-ASSOCIATED ENDONUCLEASE_HELICASE CAS3"/>
    <property type="match status" value="1"/>
</dbReference>
<keyword evidence="12" id="KW-0255">Endonuclease</keyword>
<protein>
    <submittedName>
        <fullName evidence="12">CRISPR-associated helicase/endonuclease Cas3</fullName>
    </submittedName>
</protein>
<dbReference type="InterPro" id="IPR038257">
    <property type="entry name" value="CRISPR-assoc_Cas3_HD_sf"/>
</dbReference>